<dbReference type="Pfam" id="PF01230">
    <property type="entry name" value="HIT"/>
    <property type="match status" value="1"/>
</dbReference>
<gene>
    <name evidence="4" type="ORF">A2832_01785</name>
</gene>
<comment type="caution">
    <text evidence="2">Lacks conserved residue(s) required for the propagation of feature annotation.</text>
</comment>
<protein>
    <recommendedName>
        <fullName evidence="3">HIT domain-containing protein</fullName>
    </recommendedName>
</protein>
<feature type="domain" description="HIT" evidence="3">
    <location>
        <begin position="5"/>
        <end position="105"/>
    </location>
</feature>
<dbReference type="EMBL" id="MHVG01000021">
    <property type="protein sequence ID" value="OHA89999.1"/>
    <property type="molecule type" value="Genomic_DNA"/>
</dbReference>
<dbReference type="Proteomes" id="UP000178538">
    <property type="component" value="Unassembled WGS sequence"/>
</dbReference>
<evidence type="ECO:0000313" key="4">
    <source>
        <dbReference type="EMBL" id="OHA89999.1"/>
    </source>
</evidence>
<evidence type="ECO:0000256" key="2">
    <source>
        <dbReference type="PROSITE-ProRule" id="PRU00464"/>
    </source>
</evidence>
<sequence length="128" mass="14493">MENCIFCKIVKGELPSHKVYEDGNFLAFLSINPESPGHTVVIPKAHYRWVWNVPNAGEYFEIAKKIALALEKAFETDFILSKIIGEEVPHAHIWVYPGESPSQSFGESSKKDFVGNAEKIKRSIESRK</sequence>
<name>A0A1G2SZH3_9BACT</name>
<organism evidence="4 5">
    <name type="scientific">Candidatus Zambryskibacteria bacterium RIFCSPHIGHO2_01_FULL_44_22b</name>
    <dbReference type="NCBI Taxonomy" id="1802737"/>
    <lineage>
        <taxon>Bacteria</taxon>
        <taxon>Candidatus Zambryskiibacteriota</taxon>
    </lineage>
</organism>
<dbReference type="InterPro" id="IPR001310">
    <property type="entry name" value="Histidine_triad_HIT"/>
</dbReference>
<proteinExistence type="predicted"/>
<evidence type="ECO:0000313" key="5">
    <source>
        <dbReference type="Proteomes" id="UP000178538"/>
    </source>
</evidence>
<dbReference type="InterPro" id="IPR011146">
    <property type="entry name" value="HIT-like"/>
</dbReference>
<dbReference type="SUPFAM" id="SSF54197">
    <property type="entry name" value="HIT-like"/>
    <property type="match status" value="1"/>
</dbReference>
<dbReference type="PANTHER" id="PTHR46648:SF1">
    <property type="entry name" value="ADENOSINE 5'-MONOPHOSPHORAMIDASE HNT1"/>
    <property type="match status" value="1"/>
</dbReference>
<dbReference type="AlphaFoldDB" id="A0A1G2SZH3"/>
<evidence type="ECO:0000259" key="3">
    <source>
        <dbReference type="PROSITE" id="PS51084"/>
    </source>
</evidence>
<dbReference type="PANTHER" id="PTHR46648">
    <property type="entry name" value="HIT FAMILY PROTEIN 1"/>
    <property type="match status" value="1"/>
</dbReference>
<accession>A0A1G2SZH3</accession>
<dbReference type="PRINTS" id="PR00332">
    <property type="entry name" value="HISTRIAD"/>
</dbReference>
<dbReference type="GO" id="GO:0003824">
    <property type="term" value="F:catalytic activity"/>
    <property type="evidence" value="ECO:0007669"/>
    <property type="project" value="InterPro"/>
</dbReference>
<dbReference type="STRING" id="1802737.A2832_01785"/>
<dbReference type="GO" id="GO:0009117">
    <property type="term" value="P:nucleotide metabolic process"/>
    <property type="evidence" value="ECO:0007669"/>
    <property type="project" value="TreeGrafter"/>
</dbReference>
<comment type="caution">
    <text evidence="4">The sequence shown here is derived from an EMBL/GenBank/DDBJ whole genome shotgun (WGS) entry which is preliminary data.</text>
</comment>
<reference evidence="4 5" key="1">
    <citation type="journal article" date="2016" name="Nat. Commun.">
        <title>Thousands of microbial genomes shed light on interconnected biogeochemical processes in an aquifer system.</title>
        <authorList>
            <person name="Anantharaman K."/>
            <person name="Brown C.T."/>
            <person name="Hug L.A."/>
            <person name="Sharon I."/>
            <person name="Castelle C.J."/>
            <person name="Probst A.J."/>
            <person name="Thomas B.C."/>
            <person name="Singh A."/>
            <person name="Wilkins M.J."/>
            <person name="Karaoz U."/>
            <person name="Brodie E.L."/>
            <person name="Williams K.H."/>
            <person name="Hubbard S.S."/>
            <person name="Banfield J.F."/>
        </authorList>
    </citation>
    <scope>NUCLEOTIDE SEQUENCE [LARGE SCALE GENOMIC DNA]</scope>
</reference>
<feature type="active site" description="Tele-AMP-histidine intermediate" evidence="1">
    <location>
        <position position="92"/>
    </location>
</feature>
<dbReference type="PROSITE" id="PS51084">
    <property type="entry name" value="HIT_2"/>
    <property type="match status" value="1"/>
</dbReference>
<dbReference type="InterPro" id="IPR036265">
    <property type="entry name" value="HIT-like_sf"/>
</dbReference>
<evidence type="ECO:0000256" key="1">
    <source>
        <dbReference type="PIRSR" id="PIRSR601310-1"/>
    </source>
</evidence>
<dbReference type="Gene3D" id="3.30.428.10">
    <property type="entry name" value="HIT-like"/>
    <property type="match status" value="1"/>
</dbReference>